<organism evidence="8 9">
    <name type="scientific">Qipengyuania psychrotolerans</name>
    <dbReference type="NCBI Taxonomy" id="2867238"/>
    <lineage>
        <taxon>Bacteria</taxon>
        <taxon>Pseudomonadati</taxon>
        <taxon>Pseudomonadota</taxon>
        <taxon>Alphaproteobacteria</taxon>
        <taxon>Sphingomonadales</taxon>
        <taxon>Erythrobacteraceae</taxon>
        <taxon>Qipengyuania</taxon>
    </lineage>
</organism>
<sequence length="167" mass="18030">MPAEMRGALIALAAAFAAVGTYTAVAQDSPPDYSQDIAWMNAQQAYIASLSPEDGWRYMDGGLHWRYLEYAGSDEKPTLADRVKVHYAGTFIDGETFDSSYERGEPVTFPLGRLVKAWQMAIPEMGVGDTIEIVAPADLAYGPLGKGPIPGGATLVFKVELLGIEKQ</sequence>
<name>A0ABX8ZKC6_9SPHN</name>
<feature type="chain" id="PRO_5046563401" description="Peptidyl-prolyl cis-trans isomerase" evidence="6">
    <location>
        <begin position="27"/>
        <end position="167"/>
    </location>
</feature>
<evidence type="ECO:0000256" key="3">
    <source>
        <dbReference type="ARBA" id="ARBA00023235"/>
    </source>
</evidence>
<proteinExistence type="inferred from homology"/>
<dbReference type="EC" id="5.2.1.8" evidence="5"/>
<keyword evidence="6" id="KW-0732">Signal</keyword>
<evidence type="ECO:0000313" key="9">
    <source>
        <dbReference type="Proteomes" id="UP000824280"/>
    </source>
</evidence>
<comment type="similarity">
    <text evidence="5">Belongs to the FKBP-type PPIase family.</text>
</comment>
<feature type="domain" description="PPIase FKBP-type" evidence="7">
    <location>
        <begin position="80"/>
        <end position="165"/>
    </location>
</feature>
<dbReference type="RefSeq" id="WP_221424110.1">
    <property type="nucleotide sequence ID" value="NZ_CP081297.1"/>
</dbReference>
<evidence type="ECO:0000256" key="6">
    <source>
        <dbReference type="SAM" id="SignalP"/>
    </source>
</evidence>
<dbReference type="InterPro" id="IPR001179">
    <property type="entry name" value="PPIase_FKBP_dom"/>
</dbReference>
<dbReference type="Proteomes" id="UP000824280">
    <property type="component" value="Chromosome"/>
</dbReference>
<evidence type="ECO:0000256" key="2">
    <source>
        <dbReference type="ARBA" id="ARBA00023110"/>
    </source>
</evidence>
<dbReference type="InterPro" id="IPR046357">
    <property type="entry name" value="PPIase_dom_sf"/>
</dbReference>
<dbReference type="Pfam" id="PF00254">
    <property type="entry name" value="FKBP_C"/>
    <property type="match status" value="1"/>
</dbReference>
<dbReference type="PANTHER" id="PTHR45779:SF7">
    <property type="entry name" value="PEPTIDYLPROLYL ISOMERASE"/>
    <property type="match status" value="1"/>
</dbReference>
<evidence type="ECO:0000259" key="7">
    <source>
        <dbReference type="PROSITE" id="PS50059"/>
    </source>
</evidence>
<keyword evidence="9" id="KW-1185">Reference proteome</keyword>
<keyword evidence="3 4" id="KW-0413">Isomerase</keyword>
<dbReference type="Gene3D" id="3.10.50.40">
    <property type="match status" value="1"/>
</dbReference>
<dbReference type="PROSITE" id="PS50059">
    <property type="entry name" value="FKBP_PPIASE"/>
    <property type="match status" value="1"/>
</dbReference>
<comment type="catalytic activity">
    <reaction evidence="1 4 5">
        <text>[protein]-peptidylproline (omega=180) = [protein]-peptidylproline (omega=0)</text>
        <dbReference type="Rhea" id="RHEA:16237"/>
        <dbReference type="Rhea" id="RHEA-COMP:10747"/>
        <dbReference type="Rhea" id="RHEA-COMP:10748"/>
        <dbReference type="ChEBI" id="CHEBI:83833"/>
        <dbReference type="ChEBI" id="CHEBI:83834"/>
        <dbReference type="EC" id="5.2.1.8"/>
    </reaction>
</comment>
<evidence type="ECO:0000256" key="4">
    <source>
        <dbReference type="PROSITE-ProRule" id="PRU00277"/>
    </source>
</evidence>
<dbReference type="GO" id="GO:0003755">
    <property type="term" value="F:peptidyl-prolyl cis-trans isomerase activity"/>
    <property type="evidence" value="ECO:0007669"/>
    <property type="project" value="UniProtKB-EC"/>
</dbReference>
<protein>
    <recommendedName>
        <fullName evidence="5">Peptidyl-prolyl cis-trans isomerase</fullName>
        <ecNumber evidence="5">5.2.1.8</ecNumber>
    </recommendedName>
</protein>
<evidence type="ECO:0000256" key="1">
    <source>
        <dbReference type="ARBA" id="ARBA00000971"/>
    </source>
</evidence>
<feature type="signal peptide" evidence="6">
    <location>
        <begin position="1"/>
        <end position="26"/>
    </location>
</feature>
<dbReference type="PANTHER" id="PTHR45779">
    <property type="entry name" value="PEPTIDYLPROLYL ISOMERASE"/>
    <property type="match status" value="1"/>
</dbReference>
<accession>A0ABX8ZKC6</accession>
<evidence type="ECO:0000256" key="5">
    <source>
        <dbReference type="RuleBase" id="RU003915"/>
    </source>
</evidence>
<dbReference type="EMBL" id="CP081297">
    <property type="protein sequence ID" value="QZD88579.1"/>
    <property type="molecule type" value="Genomic_DNA"/>
</dbReference>
<evidence type="ECO:0000313" key="8">
    <source>
        <dbReference type="EMBL" id="QZD88579.1"/>
    </source>
</evidence>
<dbReference type="SUPFAM" id="SSF54534">
    <property type="entry name" value="FKBP-like"/>
    <property type="match status" value="1"/>
</dbReference>
<reference evidence="8 9" key="1">
    <citation type="submission" date="2021-08" db="EMBL/GenBank/DDBJ databases">
        <title>Comparative Genomics Analysis of the Genus Qipengyuania Reveals Extensive Genetic Diversity and Metabolic Versatility, Including the Description of Fifteen Novel Species.</title>
        <authorList>
            <person name="Liu Y."/>
        </authorList>
    </citation>
    <scope>NUCLEOTIDE SEQUENCE [LARGE SCALE GENOMIC DNA]</scope>
    <source>
        <strain evidence="8 9">1XM2-8</strain>
    </source>
</reference>
<gene>
    <name evidence="8" type="ORF">K3166_12355</name>
</gene>
<keyword evidence="2 4" id="KW-0697">Rotamase</keyword>
<dbReference type="InterPro" id="IPR044609">
    <property type="entry name" value="FKBP2/11"/>
</dbReference>